<gene>
    <name evidence="4" type="ORF">SAMN02745716_0021</name>
</gene>
<evidence type="ECO:0000313" key="5">
    <source>
        <dbReference type="Proteomes" id="UP000222056"/>
    </source>
</evidence>
<name>A0A1H6FK37_THEAL</name>
<evidence type="ECO:0000256" key="1">
    <source>
        <dbReference type="PROSITE-ProRule" id="PRU00285"/>
    </source>
</evidence>
<evidence type="ECO:0000313" key="4">
    <source>
        <dbReference type="EMBL" id="SEH10174.1"/>
    </source>
</evidence>
<sequence>MAMLVRPEPLSTELDRLFTSIFGEPRADRWLPAMDLYETDDAYVLKADLPGLSEKDVSIEVENGVLTISGERRSEREEHRDGWLRAERAFGRFSRSLTLPEGVDPSRITAEFDKGVLTVRVPKPEQQRPHRIQIRAAAESEPGTVEGEAREKA</sequence>
<dbReference type="SUPFAM" id="SSF49764">
    <property type="entry name" value="HSP20-like chaperones"/>
    <property type="match status" value="1"/>
</dbReference>
<dbReference type="Gene3D" id="2.60.40.790">
    <property type="match status" value="1"/>
</dbReference>
<keyword evidence="5" id="KW-1185">Reference proteome</keyword>
<dbReference type="InterPro" id="IPR008978">
    <property type="entry name" value="HSP20-like_chaperone"/>
</dbReference>
<dbReference type="EMBL" id="FNWJ01000001">
    <property type="protein sequence ID" value="SEH10174.1"/>
    <property type="molecule type" value="Genomic_DNA"/>
</dbReference>
<comment type="similarity">
    <text evidence="1 2">Belongs to the small heat shock protein (HSP20) family.</text>
</comment>
<dbReference type="AlphaFoldDB" id="A0A1H6FK37"/>
<evidence type="ECO:0000259" key="3">
    <source>
        <dbReference type="PROSITE" id="PS01031"/>
    </source>
</evidence>
<proteinExistence type="inferred from homology"/>
<organism evidence="4 5">
    <name type="scientific">Thermoleophilum album</name>
    <dbReference type="NCBI Taxonomy" id="29539"/>
    <lineage>
        <taxon>Bacteria</taxon>
        <taxon>Bacillati</taxon>
        <taxon>Actinomycetota</taxon>
        <taxon>Thermoleophilia</taxon>
        <taxon>Thermoleophilales</taxon>
        <taxon>Thermoleophilaceae</taxon>
        <taxon>Thermoleophilum</taxon>
    </lineage>
</organism>
<protein>
    <submittedName>
        <fullName evidence="4">HSP20 family protein</fullName>
    </submittedName>
</protein>
<feature type="domain" description="SHSP" evidence="3">
    <location>
        <begin position="25"/>
        <end position="137"/>
    </location>
</feature>
<dbReference type="STRING" id="29539.SAMN02745716_0021"/>
<dbReference type="Pfam" id="PF00011">
    <property type="entry name" value="HSP20"/>
    <property type="match status" value="1"/>
</dbReference>
<dbReference type="PROSITE" id="PS01031">
    <property type="entry name" value="SHSP"/>
    <property type="match status" value="1"/>
</dbReference>
<dbReference type="RefSeq" id="WP_093115096.1">
    <property type="nucleotide sequence ID" value="NZ_FNWJ01000001.1"/>
</dbReference>
<dbReference type="PANTHER" id="PTHR11527">
    <property type="entry name" value="HEAT-SHOCK PROTEIN 20 FAMILY MEMBER"/>
    <property type="match status" value="1"/>
</dbReference>
<dbReference type="InterPro" id="IPR002068">
    <property type="entry name" value="A-crystallin/Hsp20_dom"/>
</dbReference>
<dbReference type="InterPro" id="IPR031107">
    <property type="entry name" value="Small_HSP"/>
</dbReference>
<evidence type="ECO:0000256" key="2">
    <source>
        <dbReference type="RuleBase" id="RU003616"/>
    </source>
</evidence>
<dbReference type="OrthoDB" id="5242916at2"/>
<accession>A0A1H6FK37</accession>
<dbReference type="Proteomes" id="UP000222056">
    <property type="component" value="Unassembled WGS sequence"/>
</dbReference>
<reference evidence="5" key="1">
    <citation type="submission" date="2016-10" db="EMBL/GenBank/DDBJ databases">
        <authorList>
            <person name="Varghese N."/>
            <person name="Submissions S."/>
        </authorList>
    </citation>
    <scope>NUCLEOTIDE SEQUENCE [LARGE SCALE GENOMIC DNA]</scope>
    <source>
        <strain evidence="5">ATCC 35263</strain>
    </source>
</reference>
<dbReference type="CDD" id="cd06464">
    <property type="entry name" value="ACD_sHsps-like"/>
    <property type="match status" value="1"/>
</dbReference>